<dbReference type="InterPro" id="IPR001453">
    <property type="entry name" value="MoaB/Mog_dom"/>
</dbReference>
<evidence type="ECO:0000259" key="2">
    <source>
        <dbReference type="Pfam" id="PF00994"/>
    </source>
</evidence>
<dbReference type="STRING" id="1661398.A0A482W6Z8"/>
<dbReference type="Proteomes" id="UP000292052">
    <property type="component" value="Unassembled WGS sequence"/>
</dbReference>
<evidence type="ECO:0000313" key="4">
    <source>
        <dbReference type="EMBL" id="RZC40960.1"/>
    </source>
</evidence>
<dbReference type="OrthoDB" id="270728at2759"/>
<dbReference type="PANTHER" id="PTHR13939:SF0">
    <property type="entry name" value="NMN AMIDOHYDROLASE-LIKE PROTEIN YFAY"/>
    <property type="match status" value="1"/>
</dbReference>
<dbReference type="Pfam" id="PF24102">
    <property type="entry name" value="FLAD1_M"/>
    <property type="match status" value="1"/>
</dbReference>
<feature type="non-terminal residue" evidence="4">
    <location>
        <position position="1"/>
    </location>
</feature>
<keyword evidence="5" id="KW-1185">Reference proteome</keyword>
<feature type="domain" description="MoaB/Mog" evidence="2">
    <location>
        <begin position="2"/>
        <end position="121"/>
    </location>
</feature>
<dbReference type="Gene3D" id="3.40.980.10">
    <property type="entry name" value="MoaB/Mog-like domain"/>
    <property type="match status" value="1"/>
</dbReference>
<reference evidence="4 5" key="1">
    <citation type="submission" date="2017-03" db="EMBL/GenBank/DDBJ databases">
        <title>Genome of the blue death feigning beetle - Asbolus verrucosus.</title>
        <authorList>
            <person name="Rider S.D."/>
        </authorList>
    </citation>
    <scope>NUCLEOTIDE SEQUENCE [LARGE SCALE GENOMIC DNA]</scope>
    <source>
        <strain evidence="4">Butters</strain>
        <tissue evidence="4">Head and leg muscle</tissue>
    </source>
</reference>
<evidence type="ECO:0000259" key="3">
    <source>
        <dbReference type="Pfam" id="PF24102"/>
    </source>
</evidence>
<protein>
    <submittedName>
        <fullName evidence="4">FAD synthase-like</fullName>
    </submittedName>
</protein>
<gene>
    <name evidence="4" type="ORF">BDFB_002946</name>
</gene>
<dbReference type="Pfam" id="PF00994">
    <property type="entry name" value="MoCF_biosynth"/>
    <property type="match status" value="1"/>
</dbReference>
<sequence>QISIIGDEVDEICKEVKTFSESYDYVITTGGIGPTHDDVTFEGVAKAFNVPLAINPHLRTICEHFYNTTDANHPGMKLARVPQCANLNFSDQGNYPNVQVENVYLFPGIPQLFVRSFDSLSAKLFKSDGSSFYTKCIYVNVTEDKIADQLSRLVAAFPDVQVGSYPKLYDKTYKVKITIESTNEESSQHAFNWLLEKLPKEVVVDVH</sequence>
<comment type="similarity">
    <text evidence="1">In the N-terminal section; belongs to the MoaB/Mog family.</text>
</comment>
<feature type="non-terminal residue" evidence="4">
    <location>
        <position position="207"/>
    </location>
</feature>
<dbReference type="PANTHER" id="PTHR13939">
    <property type="entry name" value="NICOTINAMIDE-NUCLEOTIDE AMIDOHYDROLASE PNCC"/>
    <property type="match status" value="1"/>
</dbReference>
<feature type="domain" description="FAD synthase middle" evidence="3">
    <location>
        <begin position="132"/>
        <end position="206"/>
    </location>
</feature>
<organism evidence="4 5">
    <name type="scientific">Asbolus verrucosus</name>
    <name type="common">Desert ironclad beetle</name>
    <dbReference type="NCBI Taxonomy" id="1661398"/>
    <lineage>
        <taxon>Eukaryota</taxon>
        <taxon>Metazoa</taxon>
        <taxon>Ecdysozoa</taxon>
        <taxon>Arthropoda</taxon>
        <taxon>Hexapoda</taxon>
        <taxon>Insecta</taxon>
        <taxon>Pterygota</taxon>
        <taxon>Neoptera</taxon>
        <taxon>Endopterygota</taxon>
        <taxon>Coleoptera</taxon>
        <taxon>Polyphaga</taxon>
        <taxon>Cucujiformia</taxon>
        <taxon>Tenebrionidae</taxon>
        <taxon>Pimeliinae</taxon>
        <taxon>Asbolus</taxon>
    </lineage>
</organism>
<accession>A0A482W6Z8</accession>
<evidence type="ECO:0000313" key="5">
    <source>
        <dbReference type="Proteomes" id="UP000292052"/>
    </source>
</evidence>
<dbReference type="EMBL" id="QDEB01021424">
    <property type="protein sequence ID" value="RZC40960.1"/>
    <property type="molecule type" value="Genomic_DNA"/>
</dbReference>
<comment type="caution">
    <text evidence="4">The sequence shown here is derived from an EMBL/GenBank/DDBJ whole genome shotgun (WGS) entry which is preliminary data.</text>
</comment>
<name>A0A482W6Z8_ASBVE</name>
<evidence type="ECO:0000256" key="1">
    <source>
        <dbReference type="ARBA" id="ARBA00007589"/>
    </source>
</evidence>
<dbReference type="InterPro" id="IPR050101">
    <property type="entry name" value="CinA"/>
</dbReference>
<dbReference type="SUPFAM" id="SSF53218">
    <property type="entry name" value="Molybdenum cofactor biosynthesis proteins"/>
    <property type="match status" value="1"/>
</dbReference>
<proteinExistence type="inferred from homology"/>
<dbReference type="InterPro" id="IPR036425">
    <property type="entry name" value="MoaB/Mog-like_dom_sf"/>
</dbReference>
<dbReference type="InterPro" id="IPR056596">
    <property type="entry name" value="FLAD1_M"/>
</dbReference>
<dbReference type="AlphaFoldDB" id="A0A482W6Z8"/>